<dbReference type="InterPro" id="IPR036282">
    <property type="entry name" value="Glutathione-S-Trfase_C_sf"/>
</dbReference>
<dbReference type="PANTHER" id="PTHR44051">
    <property type="entry name" value="GLUTATHIONE S-TRANSFERASE-RELATED"/>
    <property type="match status" value="1"/>
</dbReference>
<dbReference type="Gene3D" id="1.20.1050.10">
    <property type="match status" value="1"/>
</dbReference>
<dbReference type="PANTHER" id="PTHR44051:SF8">
    <property type="entry name" value="GLUTATHIONE S-TRANSFERASE GSTA"/>
    <property type="match status" value="1"/>
</dbReference>
<dbReference type="Pfam" id="PF13417">
    <property type="entry name" value="GST_N_3"/>
    <property type="match status" value="1"/>
</dbReference>
<dbReference type="InterPro" id="IPR004046">
    <property type="entry name" value="GST_C"/>
</dbReference>
<dbReference type="RefSeq" id="WP_107967039.1">
    <property type="nucleotide sequence ID" value="NZ_NWBU01000005.1"/>
</dbReference>
<evidence type="ECO:0000259" key="2">
    <source>
        <dbReference type="PROSITE" id="PS50405"/>
    </source>
</evidence>
<dbReference type="CDD" id="cd03057">
    <property type="entry name" value="GST_N_Beta"/>
    <property type="match status" value="1"/>
</dbReference>
<dbReference type="SUPFAM" id="SSF52833">
    <property type="entry name" value="Thioredoxin-like"/>
    <property type="match status" value="1"/>
</dbReference>
<dbReference type="Gene3D" id="3.40.30.10">
    <property type="entry name" value="Glutaredoxin"/>
    <property type="match status" value="1"/>
</dbReference>
<reference evidence="3 4" key="1">
    <citation type="submission" date="2017-09" db="EMBL/GenBank/DDBJ databases">
        <title>Sphingomonas panjinensis sp.nov., isolated from oil-contaminated soil.</title>
        <authorList>
            <person name="Wang L."/>
            <person name="Chen L."/>
        </authorList>
    </citation>
    <scope>NUCLEOTIDE SEQUENCE [LARGE SCALE GENOMIC DNA]</scope>
    <source>
        <strain evidence="3 4">FW-11</strain>
    </source>
</reference>
<dbReference type="InterPro" id="IPR010987">
    <property type="entry name" value="Glutathione-S-Trfase_C-like"/>
</dbReference>
<evidence type="ECO:0000259" key="1">
    <source>
        <dbReference type="PROSITE" id="PS50404"/>
    </source>
</evidence>
<dbReference type="PROSITE" id="PS50405">
    <property type="entry name" value="GST_CTER"/>
    <property type="match status" value="1"/>
</dbReference>
<evidence type="ECO:0000313" key="4">
    <source>
        <dbReference type="Proteomes" id="UP000244162"/>
    </source>
</evidence>
<keyword evidence="4" id="KW-1185">Reference proteome</keyword>
<name>A0A2T5FZN8_9SPHN</name>
<keyword evidence="3" id="KW-0808">Transferase</keyword>
<dbReference type="AlphaFoldDB" id="A0A2T5FZN8"/>
<dbReference type="Proteomes" id="UP000244162">
    <property type="component" value="Unassembled WGS sequence"/>
</dbReference>
<dbReference type="PROSITE" id="PS50404">
    <property type="entry name" value="GST_NTER"/>
    <property type="match status" value="1"/>
</dbReference>
<dbReference type="SUPFAM" id="SSF47616">
    <property type="entry name" value="GST C-terminal domain-like"/>
    <property type="match status" value="1"/>
</dbReference>
<gene>
    <name evidence="3" type="ORF">CLG96_06360</name>
</gene>
<organism evidence="3 4">
    <name type="scientific">Sphingomonas oleivorans</name>
    <dbReference type="NCBI Taxonomy" id="1735121"/>
    <lineage>
        <taxon>Bacteria</taxon>
        <taxon>Pseudomonadati</taxon>
        <taxon>Pseudomonadota</taxon>
        <taxon>Alphaproteobacteria</taxon>
        <taxon>Sphingomonadales</taxon>
        <taxon>Sphingomonadaceae</taxon>
        <taxon>Sphingomonas</taxon>
    </lineage>
</organism>
<proteinExistence type="predicted"/>
<dbReference type="GO" id="GO:0016740">
    <property type="term" value="F:transferase activity"/>
    <property type="evidence" value="ECO:0007669"/>
    <property type="project" value="UniProtKB-KW"/>
</dbReference>
<dbReference type="EMBL" id="NWBU01000005">
    <property type="protein sequence ID" value="PTQ12174.1"/>
    <property type="molecule type" value="Genomic_DNA"/>
</dbReference>
<comment type="caution">
    <text evidence="3">The sequence shown here is derived from an EMBL/GenBank/DDBJ whole genome shotgun (WGS) entry which is preliminary data.</text>
</comment>
<feature type="domain" description="GST C-terminal" evidence="2">
    <location>
        <begin position="89"/>
        <end position="212"/>
    </location>
</feature>
<sequence>MDPILFYGIPEGCSFGSIVALEWLGRPYRLCRIQMPETVSGDAYRRINLVGETPSLMTASGAIISESIAILAHIGAQAKGTDLAFEPGTAQFDRQNQMLAFLNSSFFHAFVPLWHVVEHGSEGAEKEVLTAIAKTKVEKAHRNLEAMLGGRDWLAGDRRSLADAYFIGIARWADFHKVIDRRDYPGLNSLYEKLESDPAVRFAHAIEREAPAQSRGGFAGYVHLDEALHLLKQPA</sequence>
<dbReference type="Pfam" id="PF00043">
    <property type="entry name" value="GST_C"/>
    <property type="match status" value="1"/>
</dbReference>
<dbReference type="InterPro" id="IPR004045">
    <property type="entry name" value="Glutathione_S-Trfase_N"/>
</dbReference>
<dbReference type="OrthoDB" id="7583243at2"/>
<protein>
    <submittedName>
        <fullName evidence="3">Glutathione S-transferase</fullName>
    </submittedName>
</protein>
<feature type="domain" description="GST N-terminal" evidence="1">
    <location>
        <begin position="1"/>
        <end position="82"/>
    </location>
</feature>
<evidence type="ECO:0000313" key="3">
    <source>
        <dbReference type="EMBL" id="PTQ12174.1"/>
    </source>
</evidence>
<dbReference type="InterPro" id="IPR036249">
    <property type="entry name" value="Thioredoxin-like_sf"/>
</dbReference>
<accession>A0A2T5FZN8</accession>